<proteinExistence type="inferred from homology"/>
<organism evidence="6">
    <name type="scientific">Methanobacterium formicicum</name>
    <dbReference type="NCBI Taxonomy" id="2162"/>
    <lineage>
        <taxon>Archaea</taxon>
        <taxon>Methanobacteriati</taxon>
        <taxon>Methanobacteriota</taxon>
        <taxon>Methanomada group</taxon>
        <taxon>Methanobacteria</taxon>
        <taxon>Methanobacteriales</taxon>
        <taxon>Methanobacteriaceae</taxon>
        <taxon>Methanobacterium</taxon>
    </lineage>
</organism>
<dbReference type="OrthoDB" id="56459at2157"/>
<dbReference type="InterPro" id="IPR022972">
    <property type="entry name" value="UPF0292"/>
</dbReference>
<dbReference type="Pfam" id="PF01751">
    <property type="entry name" value="Toprim"/>
    <property type="match status" value="1"/>
</dbReference>
<dbReference type="EMBL" id="LN734822">
    <property type="protein sequence ID" value="CEL24132.1"/>
    <property type="molecule type" value="Genomic_DNA"/>
</dbReference>
<evidence type="ECO:0000259" key="4">
    <source>
        <dbReference type="PROSITE" id="PS50880"/>
    </source>
</evidence>
<dbReference type="KEGG" id="mfi:DSM1535_0055"/>
<dbReference type="EMBL" id="JADIIL010000039">
    <property type="protein sequence ID" value="MBF4476138.1"/>
    <property type="molecule type" value="Genomic_DNA"/>
</dbReference>
<dbReference type="GO" id="GO:0046872">
    <property type="term" value="F:metal ion binding"/>
    <property type="evidence" value="ECO:0007669"/>
    <property type="project" value="UniProtKB-KW"/>
</dbReference>
<dbReference type="PANTHER" id="PTHR39964">
    <property type="entry name" value="UPF0292 PROTEIN TK1411"/>
    <property type="match status" value="1"/>
</dbReference>
<keyword evidence="9" id="KW-1185">Reference proteome</keyword>
<evidence type="ECO:0000256" key="3">
    <source>
        <dbReference type="HAMAP-Rule" id="MF_01095"/>
    </source>
</evidence>
<dbReference type="NCBIfam" id="NF003093">
    <property type="entry name" value="PRK04017.1-4"/>
    <property type="match status" value="1"/>
</dbReference>
<gene>
    <name evidence="5" type="ORF">BRM9_1872</name>
    <name evidence="6" type="ORF">DSM1535_0055</name>
    <name evidence="8" type="ORF">ISP06_11825</name>
    <name evidence="7" type="ORF">MB9_0485</name>
</gene>
<dbReference type="Proteomes" id="UP000062768">
    <property type="component" value="Chromosome I"/>
</dbReference>
<dbReference type="STRING" id="2162.BRM9_1872"/>
<evidence type="ECO:0000313" key="9">
    <source>
        <dbReference type="Proteomes" id="UP000062768"/>
    </source>
</evidence>
<dbReference type="CDD" id="cd01027">
    <property type="entry name" value="TOPRIM_RNase_M5_like"/>
    <property type="match status" value="1"/>
</dbReference>
<evidence type="ECO:0000256" key="1">
    <source>
        <dbReference type="ARBA" id="ARBA00022723"/>
    </source>
</evidence>
<dbReference type="InterPro" id="IPR006171">
    <property type="entry name" value="TOPRIM_dom"/>
</dbReference>
<dbReference type="RefSeq" id="WP_048071773.1">
    <property type="nucleotide sequence ID" value="NZ_CALCVY010000268.1"/>
</dbReference>
<evidence type="ECO:0000313" key="7">
    <source>
        <dbReference type="EMBL" id="CEL24132.1"/>
    </source>
</evidence>
<sequence>MSFIKLSNLIEELKICGEQGIPVLIEGQKDERALKELGVNGNFIKVSGSGLKLFEIAEIAAQSSSRVVILTDFDRKGNQLAKRLSEDIQSLGSHPDLRFRNTLMGITRRFIKDIESLPRHLEQLELEENPSGGQWYYYH</sequence>
<dbReference type="SUPFAM" id="SSF110455">
    <property type="entry name" value="Toprim domain"/>
    <property type="match status" value="1"/>
</dbReference>
<dbReference type="AlphaFoldDB" id="A0A090JSM3"/>
<protein>
    <recommendedName>
        <fullName evidence="3">UPF0292 protein BRM9_1872</fullName>
    </recommendedName>
</protein>
<evidence type="ECO:0000313" key="5">
    <source>
        <dbReference type="EMBL" id="AIS32679.1"/>
    </source>
</evidence>
<feature type="domain" description="Toprim" evidence="4">
    <location>
        <begin position="20"/>
        <end position="103"/>
    </location>
</feature>
<evidence type="ECO:0000313" key="8">
    <source>
        <dbReference type="EMBL" id="MBF4476138.1"/>
    </source>
</evidence>
<dbReference type="Gene3D" id="3.40.1360.10">
    <property type="match status" value="1"/>
</dbReference>
<dbReference type="InterPro" id="IPR034141">
    <property type="entry name" value="TOPRIM_RNase_M5-like"/>
</dbReference>
<reference evidence="7" key="3">
    <citation type="submission" date="2014-09" db="EMBL/GenBank/DDBJ databases">
        <authorList>
            <person name="Bishop-Lilly K.A."/>
            <person name="Broomall S.M."/>
            <person name="Chain P.S."/>
            <person name="Chertkov O."/>
            <person name="Coyne S.R."/>
            <person name="Daligault H.E."/>
            <person name="Davenport K.W."/>
            <person name="Erkkila T."/>
            <person name="Frey K.G."/>
            <person name="Gibbons H.S."/>
            <person name="Gu W."/>
            <person name="Jaissle J."/>
            <person name="Johnson S.L."/>
            <person name="Koroleva G.I."/>
            <person name="Ladner J.T."/>
            <person name="Lo C.-C."/>
            <person name="Minogue T.D."/>
            <person name="Munk C."/>
            <person name="Palacios G.F."/>
            <person name="Redden C.L."/>
            <person name="Rosenzweig C.N."/>
            <person name="Scholz M.B."/>
            <person name="Teshima H."/>
            <person name="Xu Y."/>
        </authorList>
    </citation>
    <scope>NUCLEOTIDE SEQUENCE</scope>
    <source>
        <strain evidence="7">Mb9</strain>
    </source>
</reference>
<accession>A0A090JSM3</accession>
<dbReference type="Proteomes" id="UP000606900">
    <property type="component" value="Unassembled WGS sequence"/>
</dbReference>
<evidence type="ECO:0000256" key="2">
    <source>
        <dbReference type="ARBA" id="ARBA00022842"/>
    </source>
</evidence>
<dbReference type="KEGG" id="mfc:BRM9_1872"/>
<keyword evidence="2" id="KW-0460">Magnesium</keyword>
<dbReference type="GeneID" id="26738743"/>
<dbReference type="PATRIC" id="fig|2162.10.peg.503"/>
<dbReference type="PROSITE" id="PS50880">
    <property type="entry name" value="TOPRIM"/>
    <property type="match status" value="1"/>
</dbReference>
<name>A0A090JSM3_METFO</name>
<dbReference type="EMBL" id="LN515531">
    <property type="protein sequence ID" value="CEA12421.1"/>
    <property type="molecule type" value="Genomic_DNA"/>
</dbReference>
<comment type="similarity">
    <text evidence="3">Belongs to the UPF0292 family.</text>
</comment>
<reference evidence="5" key="1">
    <citation type="submission" date="2013-12" db="EMBL/GenBank/DDBJ databases">
        <title>The complete genome sequence of Methanobacterium sp. BRM9.</title>
        <authorList>
            <consortium name="Pastoral Greenhouse Gas Research Consortium"/>
            <person name="Kelly W.J."/>
            <person name="Leahy S.C."/>
            <person name="Perry R."/>
            <person name="Li D."/>
            <person name="Altermann E."/>
            <person name="Lambie S.C."/>
            <person name="Attwood G.T."/>
        </authorList>
    </citation>
    <scope>NUCLEOTIDE SEQUENCE [LARGE SCALE GENOMIC DNA]</scope>
    <source>
        <strain evidence="5">BRM9</strain>
    </source>
</reference>
<keyword evidence="1" id="KW-0479">Metal-binding</keyword>
<dbReference type="SMART" id="SM00493">
    <property type="entry name" value="TOPRIM"/>
    <property type="match status" value="1"/>
</dbReference>
<dbReference type="EMBL" id="CP006933">
    <property type="protein sequence ID" value="AIS32679.1"/>
    <property type="molecule type" value="Genomic_DNA"/>
</dbReference>
<evidence type="ECO:0000313" key="6">
    <source>
        <dbReference type="EMBL" id="CEA12421.1"/>
    </source>
</evidence>
<dbReference type="Proteomes" id="UP000029661">
    <property type="component" value="Chromosome"/>
</dbReference>
<dbReference type="PANTHER" id="PTHR39964:SF2">
    <property type="entry name" value="UPF0292 PROTEIN MJ1624"/>
    <property type="match status" value="1"/>
</dbReference>
<reference evidence="6" key="2">
    <citation type="submission" date="2014-08" db="EMBL/GenBank/DDBJ databases">
        <authorList>
            <person name="Wibberg D."/>
        </authorList>
    </citation>
    <scope>NUCLEOTIDE SEQUENCE</scope>
</reference>
<dbReference type="HAMAP" id="MF_01095">
    <property type="entry name" value="UPF0292"/>
    <property type="match status" value="1"/>
</dbReference>
<reference evidence="8" key="4">
    <citation type="submission" date="2020-10" db="EMBL/GenBank/DDBJ databases">
        <title>Dehalococcoides mccartyi of a TCE/Cr reducing biochatode.</title>
        <authorList>
            <person name="Matturro B."/>
        </authorList>
    </citation>
    <scope>NUCLEOTIDE SEQUENCE</scope>
    <source>
        <strain evidence="8">Bin2</strain>
    </source>
</reference>